<protein>
    <submittedName>
        <fullName evidence="2">Uncharacterized protein</fullName>
    </submittedName>
</protein>
<proteinExistence type="predicted"/>
<feature type="region of interest" description="Disordered" evidence="1">
    <location>
        <begin position="1"/>
        <end position="40"/>
    </location>
</feature>
<feature type="region of interest" description="Disordered" evidence="1">
    <location>
        <begin position="102"/>
        <end position="132"/>
    </location>
</feature>
<evidence type="ECO:0000313" key="3">
    <source>
        <dbReference type="Proteomes" id="UP001066276"/>
    </source>
</evidence>
<sequence length="132" mass="13744">MLGDPDARKRNKLNKAKRVKNTAPTRQRGRRPVSERPSLDGATVSAGVAAGCGPKRLLARSAWSAPCATIGGVGLACGRDRALAATCTKICDNTRVAIGERGRRGPRRLACGDSGGAGAPLGRSENRYYSPG</sequence>
<name>A0AAV7U428_PLEWA</name>
<dbReference type="EMBL" id="JANPWB010000005">
    <property type="protein sequence ID" value="KAJ1183560.1"/>
    <property type="molecule type" value="Genomic_DNA"/>
</dbReference>
<dbReference type="Proteomes" id="UP001066276">
    <property type="component" value="Chromosome 3_1"/>
</dbReference>
<keyword evidence="3" id="KW-1185">Reference proteome</keyword>
<evidence type="ECO:0000313" key="2">
    <source>
        <dbReference type="EMBL" id="KAJ1183560.1"/>
    </source>
</evidence>
<organism evidence="2 3">
    <name type="scientific">Pleurodeles waltl</name>
    <name type="common">Iberian ribbed newt</name>
    <dbReference type="NCBI Taxonomy" id="8319"/>
    <lineage>
        <taxon>Eukaryota</taxon>
        <taxon>Metazoa</taxon>
        <taxon>Chordata</taxon>
        <taxon>Craniata</taxon>
        <taxon>Vertebrata</taxon>
        <taxon>Euteleostomi</taxon>
        <taxon>Amphibia</taxon>
        <taxon>Batrachia</taxon>
        <taxon>Caudata</taxon>
        <taxon>Salamandroidea</taxon>
        <taxon>Salamandridae</taxon>
        <taxon>Pleurodelinae</taxon>
        <taxon>Pleurodeles</taxon>
    </lineage>
</organism>
<gene>
    <name evidence="2" type="ORF">NDU88_000378</name>
</gene>
<reference evidence="2" key="1">
    <citation type="journal article" date="2022" name="bioRxiv">
        <title>Sequencing and chromosome-scale assembly of the giantPleurodeles waltlgenome.</title>
        <authorList>
            <person name="Brown T."/>
            <person name="Elewa A."/>
            <person name="Iarovenko S."/>
            <person name="Subramanian E."/>
            <person name="Araus A.J."/>
            <person name="Petzold A."/>
            <person name="Susuki M."/>
            <person name="Suzuki K.-i.T."/>
            <person name="Hayashi T."/>
            <person name="Toyoda A."/>
            <person name="Oliveira C."/>
            <person name="Osipova E."/>
            <person name="Leigh N.D."/>
            <person name="Simon A."/>
            <person name="Yun M.H."/>
        </authorList>
    </citation>
    <scope>NUCLEOTIDE SEQUENCE</scope>
    <source>
        <strain evidence="2">20211129_DDA</strain>
        <tissue evidence="2">Liver</tissue>
    </source>
</reference>
<evidence type="ECO:0000256" key="1">
    <source>
        <dbReference type="SAM" id="MobiDB-lite"/>
    </source>
</evidence>
<accession>A0AAV7U428</accession>
<comment type="caution">
    <text evidence="2">The sequence shown here is derived from an EMBL/GenBank/DDBJ whole genome shotgun (WGS) entry which is preliminary data.</text>
</comment>
<dbReference type="AlphaFoldDB" id="A0AAV7U428"/>
<feature type="compositionally biased region" description="Basic residues" evidence="1">
    <location>
        <begin position="9"/>
        <end position="20"/>
    </location>
</feature>